<feature type="transmembrane region" description="Helical" evidence="4">
    <location>
        <begin position="90"/>
        <end position="112"/>
    </location>
</feature>
<dbReference type="InterPro" id="IPR005804">
    <property type="entry name" value="FA_desaturase_dom"/>
</dbReference>
<dbReference type="PANTHER" id="PTHR19353:SF19">
    <property type="entry name" value="DELTA(5) FATTY ACID DESATURASE C-RELATED"/>
    <property type="match status" value="1"/>
</dbReference>
<sequence>MKQNEKMVRPNLPIDMYKPDFKWFIVYLLFSVSFVIVFGYLTYTTLTSNLTLWFKVPIVSLCVVLAGHSFHMFGWFGHDGVHISLLKNKYTSLIVGMFIAAASFFPTIGYGITHWNHHRYTNQDSDPDTKIYSRYTTFWQRLFEARVVANRGYMSNTLNLVMNKPFDKGYRLPFKDTEIRGFAFLNLIFMLFWATVYGYIATVNGKLALFVLVLPYLCNFVISGLRIYIEHADTGGGIFLDSRTYSSPFYTFLLFGNNFHLEHHLYPKVPAYKLPLVHKYLKEQGLFDKWGANVEPGILSPLKFVTGKYQYHEPLVKDAFADPFDINNRHHESFIIQ</sequence>
<feature type="transmembrane region" description="Helical" evidence="4">
    <location>
        <begin position="53"/>
        <end position="78"/>
    </location>
</feature>
<dbReference type="AlphaFoldDB" id="A0A1D9G4V0"/>
<evidence type="ECO:0000313" key="7">
    <source>
        <dbReference type="Proteomes" id="UP000176944"/>
    </source>
</evidence>
<evidence type="ECO:0000256" key="4">
    <source>
        <dbReference type="SAM" id="Phobius"/>
    </source>
</evidence>
<evidence type="ECO:0000256" key="3">
    <source>
        <dbReference type="ARBA" id="ARBA00023004"/>
    </source>
</evidence>
<dbReference type="GO" id="GO:0016020">
    <property type="term" value="C:membrane"/>
    <property type="evidence" value="ECO:0007669"/>
    <property type="project" value="TreeGrafter"/>
</dbReference>
<dbReference type="GO" id="GO:0008610">
    <property type="term" value="P:lipid biosynthetic process"/>
    <property type="evidence" value="ECO:0007669"/>
    <property type="project" value="UniProtKB-ARBA"/>
</dbReference>
<dbReference type="GO" id="GO:0016717">
    <property type="term" value="F:oxidoreductase activity, acting on paired donors, with oxidation of a pair of donors resulting in the reduction of molecular oxygen to two molecules of water"/>
    <property type="evidence" value="ECO:0007669"/>
    <property type="project" value="TreeGrafter"/>
</dbReference>
<protein>
    <submittedName>
        <fullName evidence="6">Fatty acid desaturase</fullName>
    </submittedName>
</protein>
<keyword evidence="4" id="KW-0812">Transmembrane</keyword>
<dbReference type="Pfam" id="PF00487">
    <property type="entry name" value="FA_desaturase"/>
    <property type="match status" value="1"/>
</dbReference>
<keyword evidence="3" id="KW-0408">Iron</keyword>
<keyword evidence="4" id="KW-0472">Membrane</keyword>
<feature type="transmembrane region" description="Helical" evidence="4">
    <location>
        <begin position="21"/>
        <end position="41"/>
    </location>
</feature>
<feature type="transmembrane region" description="Helical" evidence="4">
    <location>
        <begin position="179"/>
        <end position="200"/>
    </location>
</feature>
<dbReference type="PANTHER" id="PTHR19353">
    <property type="entry name" value="FATTY ACID DESATURASE 2"/>
    <property type="match status" value="1"/>
</dbReference>
<feature type="transmembrane region" description="Helical" evidence="4">
    <location>
        <begin position="207"/>
        <end position="229"/>
    </location>
</feature>
<evidence type="ECO:0000256" key="2">
    <source>
        <dbReference type="ARBA" id="ARBA00008749"/>
    </source>
</evidence>
<feature type="domain" description="Fatty acid desaturase" evidence="5">
    <location>
        <begin position="59"/>
        <end position="284"/>
    </location>
</feature>
<gene>
    <name evidence="6" type="ORF">BJP36_23565</name>
</gene>
<proteinExistence type="inferred from homology"/>
<comment type="similarity">
    <text evidence="2">Belongs to the fatty acid desaturase type 2 family.</text>
</comment>
<accession>A0A1D9G4V0</accession>
<evidence type="ECO:0000256" key="1">
    <source>
        <dbReference type="ARBA" id="ARBA00001954"/>
    </source>
</evidence>
<dbReference type="Proteomes" id="UP000176944">
    <property type="component" value="Chromosome"/>
</dbReference>
<name>A0A1D9G4V0_MOOP1</name>
<dbReference type="InterPro" id="IPR012171">
    <property type="entry name" value="Fatty_acid_desaturase"/>
</dbReference>
<dbReference type="EMBL" id="CP017708">
    <property type="protein sequence ID" value="AOY82440.1"/>
    <property type="molecule type" value="Genomic_DNA"/>
</dbReference>
<keyword evidence="4" id="KW-1133">Transmembrane helix</keyword>
<evidence type="ECO:0000259" key="5">
    <source>
        <dbReference type="Pfam" id="PF00487"/>
    </source>
</evidence>
<evidence type="ECO:0000313" key="6">
    <source>
        <dbReference type="EMBL" id="AOY82440.1"/>
    </source>
</evidence>
<reference evidence="7" key="1">
    <citation type="submission" date="2016-10" db="EMBL/GenBank/DDBJ databases">
        <title>Comparative genomics uncovers the prolific and rare metabolic potential of the cyanobacterial genus Moorea.</title>
        <authorList>
            <person name="Leao T."/>
            <person name="Castelao G."/>
            <person name="Korobeynikov A."/>
            <person name="Monroe E.A."/>
            <person name="Podell S."/>
            <person name="Glukhov E."/>
            <person name="Allen E."/>
            <person name="Gerwick W.H."/>
            <person name="Gerwick L."/>
        </authorList>
    </citation>
    <scope>NUCLEOTIDE SEQUENCE [LARGE SCALE GENOMIC DNA]</scope>
    <source>
        <strain evidence="7">JHB</strain>
    </source>
</reference>
<comment type="cofactor">
    <cofactor evidence="1">
        <name>Fe(2+)</name>
        <dbReference type="ChEBI" id="CHEBI:29033"/>
    </cofactor>
</comment>
<organism evidence="6 7">
    <name type="scientific">Moorena producens (strain JHB)</name>
    <dbReference type="NCBI Taxonomy" id="1454205"/>
    <lineage>
        <taxon>Bacteria</taxon>
        <taxon>Bacillati</taxon>
        <taxon>Cyanobacteriota</taxon>
        <taxon>Cyanophyceae</taxon>
        <taxon>Coleofasciculales</taxon>
        <taxon>Coleofasciculaceae</taxon>
        <taxon>Moorena</taxon>
    </lineage>
</organism>